<proteinExistence type="predicted"/>
<organism evidence="2 3">
    <name type="scientific">Aspergillus puulaauensis</name>
    <dbReference type="NCBI Taxonomy" id="1220207"/>
    <lineage>
        <taxon>Eukaryota</taxon>
        <taxon>Fungi</taxon>
        <taxon>Dikarya</taxon>
        <taxon>Ascomycota</taxon>
        <taxon>Pezizomycotina</taxon>
        <taxon>Eurotiomycetes</taxon>
        <taxon>Eurotiomycetidae</taxon>
        <taxon>Eurotiales</taxon>
        <taxon>Aspergillaceae</taxon>
        <taxon>Aspergillus</taxon>
    </lineage>
</organism>
<evidence type="ECO:0000256" key="1">
    <source>
        <dbReference type="SAM" id="MobiDB-lite"/>
    </source>
</evidence>
<dbReference type="AlphaFoldDB" id="A0A7R7XVW7"/>
<dbReference type="EMBL" id="AP024449">
    <property type="protein sequence ID" value="BCS28459.1"/>
    <property type="molecule type" value="Genomic_DNA"/>
</dbReference>
<dbReference type="RefSeq" id="XP_041560645.1">
    <property type="nucleotide sequence ID" value="XM_041694856.1"/>
</dbReference>
<dbReference type="OrthoDB" id="5420280at2759"/>
<evidence type="ECO:0000313" key="3">
    <source>
        <dbReference type="Proteomes" id="UP000654913"/>
    </source>
</evidence>
<evidence type="ECO:0000313" key="2">
    <source>
        <dbReference type="EMBL" id="BCS28459.1"/>
    </source>
</evidence>
<dbReference type="Proteomes" id="UP000654913">
    <property type="component" value="Chromosome 7"/>
</dbReference>
<dbReference type="KEGG" id="apuu:APUU_70029S"/>
<feature type="compositionally biased region" description="Low complexity" evidence="1">
    <location>
        <begin position="106"/>
        <end position="118"/>
    </location>
</feature>
<feature type="region of interest" description="Disordered" evidence="1">
    <location>
        <begin position="1"/>
        <end position="26"/>
    </location>
</feature>
<accession>A0A7R7XVW7</accession>
<keyword evidence="3" id="KW-1185">Reference proteome</keyword>
<reference evidence="2" key="1">
    <citation type="submission" date="2021-01" db="EMBL/GenBank/DDBJ databases">
        <authorList>
            <consortium name="Aspergillus puulaauensis MK2 genome sequencing consortium"/>
            <person name="Kazuki M."/>
            <person name="Futagami T."/>
        </authorList>
    </citation>
    <scope>NUCLEOTIDE SEQUENCE</scope>
    <source>
        <strain evidence="2">MK2</strain>
    </source>
</reference>
<protein>
    <submittedName>
        <fullName evidence="2">Uncharacterized protein</fullName>
    </submittedName>
</protein>
<feature type="compositionally biased region" description="Low complexity" evidence="1">
    <location>
        <begin position="1"/>
        <end position="24"/>
    </location>
</feature>
<sequence length="251" mass="27117">MNTTTSTIKIKPATTPTTAPTTIPNGVEGELLPVSPSSVPGGGVAVTERSVVLLFCLHVANETTKAPYDITLTILILYPSARNGGWSSWASPSVCHASDYHQPVSDSTLLQSTSPSSQQRHRATMDRSTQSYRSRADEYLPKSTEPRMSSGGETEKGNPTTTATEGGSDATNEEYRLVYVRKLSAPNDPEALRLARDVLKDADNNDELCVQASGDCRAVANPEGFQYAAYNSLNNETKTFMASYERKCKGE</sequence>
<reference evidence="2" key="2">
    <citation type="submission" date="2021-02" db="EMBL/GenBank/DDBJ databases">
        <title>Aspergillus puulaauensis MK2 genome sequence.</title>
        <authorList>
            <person name="Futagami T."/>
            <person name="Mori K."/>
            <person name="Kadooka C."/>
            <person name="Tanaka T."/>
        </authorList>
    </citation>
    <scope>NUCLEOTIDE SEQUENCE</scope>
    <source>
        <strain evidence="2">MK2</strain>
    </source>
</reference>
<dbReference type="GeneID" id="64978456"/>
<name>A0A7R7XVW7_9EURO</name>
<gene>
    <name evidence="2" type="ORF">APUU_70029S</name>
</gene>
<feature type="region of interest" description="Disordered" evidence="1">
    <location>
        <begin position="106"/>
        <end position="171"/>
    </location>
</feature>